<keyword evidence="2" id="KW-0812">Transmembrane</keyword>
<dbReference type="HOGENOM" id="CLU_582734_0_0_1"/>
<name>A0A0C2TV11_AMAMK</name>
<dbReference type="OrthoDB" id="2642524at2759"/>
<dbReference type="STRING" id="946122.A0A0C2TV11"/>
<evidence type="ECO:0000256" key="1">
    <source>
        <dbReference type="SAM" id="MobiDB-lite"/>
    </source>
</evidence>
<feature type="compositionally biased region" description="Low complexity" evidence="1">
    <location>
        <begin position="176"/>
        <end position="188"/>
    </location>
</feature>
<keyword evidence="2" id="KW-1133">Transmembrane helix</keyword>
<dbReference type="PROSITE" id="PS50004">
    <property type="entry name" value="C2"/>
    <property type="match status" value="1"/>
</dbReference>
<feature type="transmembrane region" description="Helical" evidence="2">
    <location>
        <begin position="345"/>
        <end position="365"/>
    </location>
</feature>
<dbReference type="InParanoid" id="A0A0C2TV11"/>
<protein>
    <recommendedName>
        <fullName evidence="3">C2 domain-containing protein</fullName>
    </recommendedName>
</protein>
<feature type="region of interest" description="Disordered" evidence="1">
    <location>
        <begin position="221"/>
        <end position="248"/>
    </location>
</feature>
<dbReference type="InterPro" id="IPR000008">
    <property type="entry name" value="C2_dom"/>
</dbReference>
<evidence type="ECO:0000259" key="3">
    <source>
        <dbReference type="PROSITE" id="PS50004"/>
    </source>
</evidence>
<sequence length="506" mass="56769">MEEPLQNIWQLTAIRIQGLRLMRPDRSWRPIITVEVDKHHAYEFSMGTDGQNPNLKDIFRFNDANPSSVLDIKIWHKAQTKKKSKKRRLVATATHSLGELLKRQKIESTLEIRLQCECKHAKASKAKSQSGALFHIRLRSPRSISDSNDEDEIPISVVPDTNNDSGHVTPDDGYASSNSSTSSDTLNDPPSPICELVPVAQSGLRRRRRIRGYTVFSDDDPVSEYTSSSSDVELEVSETTTKVPSSSESIPIWLNNEDDENEEKDGHTNQVITVYKGKIHISDGEKWIAASLLPLHVQHMEEIKIPAYMNAAEEMLASFTGYKEMKEATGDSQFEKVFCRLQQEWTYVGGLLVALAALNTAAFSLGRGSIFKVDEWCQCAVAASAISTGLGIACDTWFLFRYTWADLDTFRRRAKDLFDSYFFFCLSARVPALCMVISGVSLMLFLGLVAYEAWPQAVLVISFFIGLMMTLQFLAFTAHWCAMKIVQGGKAGTRTIRTVVKSIRKI</sequence>
<proteinExistence type="predicted"/>
<keyword evidence="2" id="KW-0472">Membrane</keyword>
<reference evidence="4 5" key="1">
    <citation type="submission" date="2014-04" db="EMBL/GenBank/DDBJ databases">
        <title>Evolutionary Origins and Diversification of the Mycorrhizal Mutualists.</title>
        <authorList>
            <consortium name="DOE Joint Genome Institute"/>
            <consortium name="Mycorrhizal Genomics Consortium"/>
            <person name="Kohler A."/>
            <person name="Kuo A."/>
            <person name="Nagy L.G."/>
            <person name="Floudas D."/>
            <person name="Copeland A."/>
            <person name="Barry K.W."/>
            <person name="Cichocki N."/>
            <person name="Veneault-Fourrey C."/>
            <person name="LaButti K."/>
            <person name="Lindquist E.A."/>
            <person name="Lipzen A."/>
            <person name="Lundell T."/>
            <person name="Morin E."/>
            <person name="Murat C."/>
            <person name="Riley R."/>
            <person name="Ohm R."/>
            <person name="Sun H."/>
            <person name="Tunlid A."/>
            <person name="Henrissat B."/>
            <person name="Grigoriev I.V."/>
            <person name="Hibbett D.S."/>
            <person name="Martin F."/>
        </authorList>
    </citation>
    <scope>NUCLEOTIDE SEQUENCE [LARGE SCALE GENOMIC DNA]</scope>
    <source>
        <strain evidence="4 5">Koide BX008</strain>
    </source>
</reference>
<dbReference type="AlphaFoldDB" id="A0A0C2TV11"/>
<gene>
    <name evidence="4" type="ORF">M378DRAFT_154629</name>
</gene>
<dbReference type="Proteomes" id="UP000054549">
    <property type="component" value="Unassembled WGS sequence"/>
</dbReference>
<evidence type="ECO:0000256" key="2">
    <source>
        <dbReference type="SAM" id="Phobius"/>
    </source>
</evidence>
<organism evidence="4 5">
    <name type="scientific">Amanita muscaria (strain Koide BX008)</name>
    <dbReference type="NCBI Taxonomy" id="946122"/>
    <lineage>
        <taxon>Eukaryota</taxon>
        <taxon>Fungi</taxon>
        <taxon>Dikarya</taxon>
        <taxon>Basidiomycota</taxon>
        <taxon>Agaricomycotina</taxon>
        <taxon>Agaricomycetes</taxon>
        <taxon>Agaricomycetidae</taxon>
        <taxon>Agaricales</taxon>
        <taxon>Pluteineae</taxon>
        <taxon>Amanitaceae</taxon>
        <taxon>Amanita</taxon>
    </lineage>
</organism>
<feature type="transmembrane region" description="Helical" evidence="2">
    <location>
        <begin position="457"/>
        <end position="482"/>
    </location>
</feature>
<accession>A0A0C2TV11</accession>
<dbReference type="EMBL" id="KN818222">
    <property type="protein sequence ID" value="KIL71154.1"/>
    <property type="molecule type" value="Genomic_DNA"/>
</dbReference>
<keyword evidence="5" id="KW-1185">Reference proteome</keyword>
<evidence type="ECO:0000313" key="5">
    <source>
        <dbReference type="Proteomes" id="UP000054549"/>
    </source>
</evidence>
<feature type="transmembrane region" description="Helical" evidence="2">
    <location>
        <begin position="421"/>
        <end position="451"/>
    </location>
</feature>
<evidence type="ECO:0000313" key="4">
    <source>
        <dbReference type="EMBL" id="KIL71154.1"/>
    </source>
</evidence>
<feature type="region of interest" description="Disordered" evidence="1">
    <location>
        <begin position="143"/>
        <end position="193"/>
    </location>
</feature>
<feature type="domain" description="C2" evidence="3">
    <location>
        <begin position="1"/>
        <end position="110"/>
    </location>
</feature>
<feature type="compositionally biased region" description="Low complexity" evidence="1">
    <location>
        <begin position="226"/>
        <end position="241"/>
    </location>
</feature>